<feature type="compositionally biased region" description="Low complexity" evidence="1">
    <location>
        <begin position="172"/>
        <end position="182"/>
    </location>
</feature>
<dbReference type="AlphaFoldDB" id="A0A0B7NVT5"/>
<keyword evidence="3" id="KW-1185">Reference proteome</keyword>
<feature type="compositionally biased region" description="Basic and acidic residues" evidence="1">
    <location>
        <begin position="29"/>
        <end position="48"/>
    </location>
</feature>
<dbReference type="Proteomes" id="UP000054107">
    <property type="component" value="Unassembled WGS sequence"/>
</dbReference>
<feature type="region of interest" description="Disordered" evidence="1">
    <location>
        <begin position="172"/>
        <end position="237"/>
    </location>
</feature>
<feature type="compositionally biased region" description="Low complexity" evidence="1">
    <location>
        <begin position="196"/>
        <end position="221"/>
    </location>
</feature>
<sequence>MSNNDKDTSNAINANIDEQRSSDAAIVTKRPEKGKSEDDESQGHSDNCKQPKIDKDLLFFYPLRYVVFLTWETIVSNILSKRSNREEEDDADEEAHEVLEEEHKEHDEEANDVAPPRSKLSVNRSNVSLKRFSCELFLVPLGWGIEGDTRRWAAKEEGDTEAAAAMAAAFASSRRARTPAPSIISMESKVEPSPAPERLPSSSSPSVSSSDHQSPQSRPSRLWPYRPSAPKQPALMG</sequence>
<protein>
    <submittedName>
        <fullName evidence="2">Uncharacterized protein</fullName>
    </submittedName>
</protein>
<reference evidence="2 3" key="1">
    <citation type="submission" date="2014-09" db="EMBL/GenBank/DDBJ databases">
        <authorList>
            <person name="Ellenberger Sabrina"/>
        </authorList>
    </citation>
    <scope>NUCLEOTIDE SEQUENCE [LARGE SCALE GENOMIC DNA]</scope>
    <source>
        <strain evidence="2 3">CBS 412.66</strain>
    </source>
</reference>
<evidence type="ECO:0000256" key="1">
    <source>
        <dbReference type="SAM" id="MobiDB-lite"/>
    </source>
</evidence>
<dbReference type="EMBL" id="LN734002">
    <property type="protein sequence ID" value="CEP19134.1"/>
    <property type="molecule type" value="Genomic_DNA"/>
</dbReference>
<proteinExistence type="predicted"/>
<gene>
    <name evidence="2" type="primary">PARPA_13446.1 scaffold 46804</name>
</gene>
<accession>A0A0B7NVT5</accession>
<evidence type="ECO:0000313" key="2">
    <source>
        <dbReference type="EMBL" id="CEP19134.1"/>
    </source>
</evidence>
<feature type="compositionally biased region" description="Basic and acidic residues" evidence="1">
    <location>
        <begin position="96"/>
        <end position="107"/>
    </location>
</feature>
<feature type="region of interest" description="Disordered" evidence="1">
    <location>
        <begin position="82"/>
        <end position="119"/>
    </location>
</feature>
<feature type="region of interest" description="Disordered" evidence="1">
    <location>
        <begin position="1"/>
        <end position="48"/>
    </location>
</feature>
<name>A0A0B7NVT5_9FUNG</name>
<feature type="compositionally biased region" description="Acidic residues" evidence="1">
    <location>
        <begin position="86"/>
        <end position="95"/>
    </location>
</feature>
<organism evidence="2 3">
    <name type="scientific">Parasitella parasitica</name>
    <dbReference type="NCBI Taxonomy" id="35722"/>
    <lineage>
        <taxon>Eukaryota</taxon>
        <taxon>Fungi</taxon>
        <taxon>Fungi incertae sedis</taxon>
        <taxon>Mucoromycota</taxon>
        <taxon>Mucoromycotina</taxon>
        <taxon>Mucoromycetes</taxon>
        <taxon>Mucorales</taxon>
        <taxon>Mucorineae</taxon>
        <taxon>Mucoraceae</taxon>
        <taxon>Parasitella</taxon>
    </lineage>
</organism>
<evidence type="ECO:0000313" key="3">
    <source>
        <dbReference type="Proteomes" id="UP000054107"/>
    </source>
</evidence>